<dbReference type="GO" id="GO:0005634">
    <property type="term" value="C:nucleus"/>
    <property type="evidence" value="ECO:0007669"/>
    <property type="project" value="TreeGrafter"/>
</dbReference>
<accession>A0A401NFR5</accession>
<feature type="region of interest" description="Disordered" evidence="1">
    <location>
        <begin position="618"/>
        <end position="637"/>
    </location>
</feature>
<reference evidence="4 5" key="1">
    <citation type="journal article" date="2018" name="Nat. Ecol. Evol.">
        <title>Shark genomes provide insights into elasmobranch evolution and the origin of vertebrates.</title>
        <authorList>
            <person name="Hara Y"/>
            <person name="Yamaguchi K"/>
            <person name="Onimaru K"/>
            <person name="Kadota M"/>
            <person name="Koyanagi M"/>
            <person name="Keeley SD"/>
            <person name="Tatsumi K"/>
            <person name="Tanaka K"/>
            <person name="Motone F"/>
            <person name="Kageyama Y"/>
            <person name="Nozu R"/>
            <person name="Adachi N"/>
            <person name="Nishimura O"/>
            <person name="Nakagawa R"/>
            <person name="Tanegashima C"/>
            <person name="Kiyatake I"/>
            <person name="Matsumoto R"/>
            <person name="Murakumo K"/>
            <person name="Nishida K"/>
            <person name="Terakita A"/>
            <person name="Kuratani S"/>
            <person name="Sato K"/>
            <person name="Hyodo S Kuraku.S."/>
        </authorList>
    </citation>
    <scope>NUCLEOTIDE SEQUENCE [LARGE SCALE GENOMIC DNA]</scope>
</reference>
<dbReference type="EMBL" id="BFAA01006126">
    <property type="protein sequence ID" value="GCB59803.1"/>
    <property type="molecule type" value="Genomic_DNA"/>
</dbReference>
<dbReference type="STRING" id="75743.A0A401NFR5"/>
<evidence type="ECO:0000256" key="1">
    <source>
        <dbReference type="SAM" id="MobiDB-lite"/>
    </source>
</evidence>
<feature type="region of interest" description="Disordered" evidence="1">
    <location>
        <begin position="2251"/>
        <end position="2292"/>
    </location>
</feature>
<comment type="caution">
    <text evidence="4">The sequence shown here is derived from an EMBL/GenBank/DDBJ whole genome shotgun (WGS) entry which is preliminary data.</text>
</comment>
<dbReference type="OrthoDB" id="10054471at2759"/>
<dbReference type="PANTHER" id="PTHR22380">
    <property type="entry name" value="TESTIS-EXPRESSED PROTEIN 15"/>
    <property type="match status" value="1"/>
</dbReference>
<evidence type="ECO:0000259" key="3">
    <source>
        <dbReference type="Pfam" id="PF15326"/>
    </source>
</evidence>
<dbReference type="InterPro" id="IPR026616">
    <property type="entry name" value="TEX15"/>
</dbReference>
<keyword evidence="5" id="KW-1185">Reference proteome</keyword>
<evidence type="ECO:0000313" key="5">
    <source>
        <dbReference type="Proteomes" id="UP000288216"/>
    </source>
</evidence>
<protein>
    <recommendedName>
        <fullName evidence="6">DUF3715 domain-containing protein</fullName>
    </recommendedName>
</protein>
<feature type="domain" description="Testis expressed sequence 15" evidence="3">
    <location>
        <begin position="1910"/>
        <end position="2068"/>
    </location>
</feature>
<dbReference type="OMA" id="YIELIMM"/>
<evidence type="ECO:0008006" key="6">
    <source>
        <dbReference type="Google" id="ProtNLM"/>
    </source>
</evidence>
<feature type="compositionally biased region" description="Pro residues" evidence="1">
    <location>
        <begin position="1667"/>
        <end position="1679"/>
    </location>
</feature>
<feature type="domain" description="Testis expressed sequence 15" evidence="3">
    <location>
        <begin position="2310"/>
        <end position="2428"/>
    </location>
</feature>
<feature type="region of interest" description="Disordered" evidence="1">
    <location>
        <begin position="1135"/>
        <end position="1156"/>
    </location>
</feature>
<dbReference type="GO" id="GO:0010569">
    <property type="term" value="P:regulation of double-strand break repair via homologous recombination"/>
    <property type="evidence" value="ECO:0007669"/>
    <property type="project" value="InterPro"/>
</dbReference>
<feature type="compositionally biased region" description="Polar residues" evidence="1">
    <location>
        <begin position="620"/>
        <end position="629"/>
    </location>
</feature>
<feature type="region of interest" description="Disordered" evidence="1">
    <location>
        <begin position="2641"/>
        <end position="2682"/>
    </location>
</feature>
<feature type="compositionally biased region" description="Polar residues" evidence="1">
    <location>
        <begin position="2656"/>
        <end position="2682"/>
    </location>
</feature>
<dbReference type="Pfam" id="PF15326">
    <property type="entry name" value="TEX15"/>
    <property type="match status" value="2"/>
</dbReference>
<dbReference type="PANTHER" id="PTHR22380:SF1">
    <property type="entry name" value="TESTIS-EXPRESSED PROTEIN 15"/>
    <property type="match status" value="1"/>
</dbReference>
<feature type="compositionally biased region" description="Basic residues" evidence="1">
    <location>
        <begin position="1137"/>
        <end position="1152"/>
    </location>
</feature>
<feature type="region of interest" description="Disordered" evidence="1">
    <location>
        <begin position="1621"/>
        <end position="1685"/>
    </location>
</feature>
<feature type="region of interest" description="Disordered" evidence="1">
    <location>
        <begin position="2582"/>
        <end position="2602"/>
    </location>
</feature>
<sequence>MEPNSKTEISYINPNLDNLKKFTIPKKKSTDRAYLEICHTDWREYSFIQSTLDGSKLDSSYNLNFLWKFGDMKLIHNVKLEQRFAEKRAKLREDGRRGKELEENTLFLVTSYSAASKLYQEGLNINFSTLRALGNPACGVYLHRHIDVLLRYHQQNNLVTETIVFFKVLLGKVKTIAPCMKKRKTDVEPTAKFDCHMSQIPPNLKDPLEMQIVNSAVYLYEFNDLCETMEFPRQCLPYALVTARFIGQEVKAAVAPLRFGSVATSTPLCEVPKLGRCTVAQRLGRGKNAKVVFHRFGKKEETPAPPVPSSPVNNLGKVVTSKTNQDPRLLKRPSCAEGEKDCSIPKPVPLPIEPLYSINSLMKTLCFLTACSSTPAQQLCAAEASPRAVDGTVPEPARFQNSAMEQGELAPLPVPTAVAAGAGVGLQSTPDITALLSQTANHQPLKTANQDNALTLLSGLDEKMDSDVQINNIPPKFSTDNKPLDEPFFEDIKLYESEVKQKLQKYSAYLVLCDKERVSKIQALKKLSRIDRRAFYCRLKKYEKYYERYQSELGLDKCCSATVPRSHDVTYPHSSPVSTGAALQPCSCALTHGGGSSGCSAEPAFSATADCLVESKGRGQTETTLSDSKGVNDKWTGGVQSNQLGDLSCAAGGILHSAEDVTTKRFDLTEENVPESGNTAGEWKRELQSSLDDNETNIVEDASVATEPQRQIDSSPIIPSKHIQISNESTLLNFLSTVDHSPDQHVEIAYWHGAPTVVEISETNMNVGLKEEIVASEDMQSSWENGEFSEDRLFSNLQLEEVVSSKYTDEAQDEPPNVDSLLDFLAARIEWENLFERSKENELKAGPEQASASAIANSIGQQIPPPAETTIGQLTRHCPEFADGPEERNQQNSASIRAELPTPGSQTAIPPLQVTVNGDSVAEYSLNTVLLQNHTLTCVPNGTCSGHSAEQCTELRNSTETQTEALVKTAGRDCEGVLVTGTNKPAPTAENVEFKDALQVGSKELNHVFANTDDDTCELPSKNDLQHILNKLSSDPRPQPSKNCTQEDLLCALPLNKQLPGGILHTYKGEATYVRQLTNIQSNKKATAPANTERIAEMEFLKELRGGAQSMHTHKSKGEYPSVLSDNLRKLTEVKNKSRKKSALKPHRKKISGLKDHSKVTSNYSARHVGNESDVNKIKKTAASQEKGVPPLRNGQHKDIKKGCSVQLAGKPKGSLGSDDNVRSILRAQRFPNHKALALVHPGTSAKRVPYVGIHPTGSVNGKVQGSDGGSTGNLPSPYEGRIGAFLNCKRQIAQVASVLSNEASLSKSSRLAKLLTKAVTNLNKAYERVGKSSEIVKRIGVGMSWNPLPKSYQSNCNTFWESCDADGQGYHKRHRHRPKRELTPKGSKFNIQKHVKVLGVPRQCCERLCKGEPSTGFRREPSKHEQTTRVQDTNRNAEETLACRINSADSITIQNATTKIHPHCVIGKETGAHSNQNYSQGFKPCEAKPPVGMSEWTNPPIIDSQDGSTQAQHHLVSGDLIEHPAGTKPWQSPSNSKLQECQMELHVDSPEDGLFVGEETGTESITEFPVDWLAVESGLDPQTAEFSDQPPKVKTTLAFQTVGSLGQSHQIKSPIELPGAESQFENRRPQNSQCDFGGMQVKDRTADSKHAGSGMGFSDRFQRLGPPAPPRISKPPLKPGADSPQQIELQIDSLEISSHLDTKLEGLYRSVRVGCPIRPFPAESQIREFRQLDRSLDGALRTVAAGPCVALRITEFQVDIPKLKPQLEFSAEYRTEYHVANSESSGANLESPAPRKVAPSPVLCGRTAHIARPRVTGAHTQSQPATFQARPRTLKFQGEDPGIESKNKDDPKMEREEGEITSDSESALAERRQTALSQKAGSVRELSVCTGGVVGKKHPPQSGKEGQPPGSLVAKISEILQHADSTSLLGNLERLKLNCEKMLPPLVSSFELSQGECFADTFVCRDWFLRNSMQNTVKAVHLKPSALHPYVELQMMMETVQFLENKIRFLRGLPTFRSLLWYDETLYGDLLSEKAGYQQQSILYPSFQERVQNNCFEALSDYRAQVLKSCHTETKGRNAYYVYLKHRRELEECSAVMQSISDCCSFCLSVPITSSINYGDDVESLETLRRHVWAAINGHTSLPEEQQDVAKLLHLWIVVDFVNAKTRTIHSCLAVNGELWWFGLEHMQFSAAKVLVWEKRAKRHQLNNGLTQVGMGSSQKDKMKGLILELNRNALCMMYNRYSSLASKKMGVGGSEQADPSPSDGKLLESAGPAALPSADGQLPGQPDPRLGDPHRNSFCLLLDQFGSVGKILERSRVAQKEELEQLLVKCEDQLDSLMKLFQVLQEVESENVLLTEASFLAKFTADNTNPVLLNPETVEIYIELIMMYETVHYLKNLMAHQLNQETYRGMLWFDPALLPELLHNQQDTSIFSLFREKYLHDPAEALERAISTLQQELDLIFEYRQSTNYAYAVQLLSRELSEIMAVKKYMRQHNIGVKTYVNAVPYAASINYGYTESDLTHNYRQLVQVLEKLVKAPKKDLGKMAHIMEAMKSIMDMRQVASESSTSTLHILTYQMRQNSKKRKMLEDSKTIQTSPKIGSSPNCAGELQWSIQAGCKRHTVQLVNMRKRQLCDTPFFQNQEDHEADDPPFNKQKMVTGNNLKSPECQTSSHPRQAPLCTS</sequence>
<name>A0A401NFR5_SCYTO</name>
<dbReference type="Gene3D" id="3.90.228.10">
    <property type="match status" value="1"/>
</dbReference>
<feature type="domain" description="TASOR pseudo-PARP" evidence="2">
    <location>
        <begin position="91"/>
        <end position="237"/>
    </location>
</feature>
<feature type="compositionally biased region" description="Polar residues" evidence="1">
    <location>
        <begin position="2593"/>
        <end position="2602"/>
    </location>
</feature>
<evidence type="ECO:0000313" key="4">
    <source>
        <dbReference type="EMBL" id="GCB59803.1"/>
    </source>
</evidence>
<dbReference type="InterPro" id="IPR032765">
    <property type="entry name" value="TEX15_dom"/>
</dbReference>
<gene>
    <name evidence="4" type="ORF">scyTo_0012602</name>
</gene>
<dbReference type="Pfam" id="PF12509">
    <property type="entry name" value="DUF3715"/>
    <property type="match status" value="1"/>
</dbReference>
<evidence type="ECO:0000259" key="2">
    <source>
        <dbReference type="Pfam" id="PF12509"/>
    </source>
</evidence>
<dbReference type="Proteomes" id="UP000288216">
    <property type="component" value="Unassembled WGS sequence"/>
</dbReference>
<feature type="region of interest" description="Disordered" evidence="1">
    <location>
        <begin position="300"/>
        <end position="328"/>
    </location>
</feature>
<feature type="compositionally biased region" description="Basic and acidic residues" evidence="1">
    <location>
        <begin position="1844"/>
        <end position="1856"/>
    </location>
</feature>
<organism evidence="4 5">
    <name type="scientific">Scyliorhinus torazame</name>
    <name type="common">Cloudy catshark</name>
    <name type="synonym">Catulus torazame</name>
    <dbReference type="NCBI Taxonomy" id="75743"/>
    <lineage>
        <taxon>Eukaryota</taxon>
        <taxon>Metazoa</taxon>
        <taxon>Chordata</taxon>
        <taxon>Craniata</taxon>
        <taxon>Vertebrata</taxon>
        <taxon>Chondrichthyes</taxon>
        <taxon>Elasmobranchii</taxon>
        <taxon>Galeomorphii</taxon>
        <taxon>Galeoidea</taxon>
        <taxon>Carcharhiniformes</taxon>
        <taxon>Scyliorhinidae</taxon>
        <taxon>Scyliorhinus</taxon>
    </lineage>
</organism>
<dbReference type="GO" id="GO:0007130">
    <property type="term" value="P:synaptonemal complex assembly"/>
    <property type="evidence" value="ECO:0007669"/>
    <property type="project" value="TreeGrafter"/>
</dbReference>
<feature type="compositionally biased region" description="Basic and acidic residues" evidence="1">
    <location>
        <begin position="1642"/>
        <end position="1651"/>
    </location>
</feature>
<dbReference type="InterPro" id="IPR022188">
    <property type="entry name" value="TASOR_DUF3715"/>
</dbReference>
<proteinExistence type="predicted"/>
<feature type="region of interest" description="Disordered" evidence="1">
    <location>
        <begin position="1815"/>
        <end position="1878"/>
    </location>
</feature>
<dbReference type="GO" id="GO:0007140">
    <property type="term" value="P:male meiotic nuclear division"/>
    <property type="evidence" value="ECO:0007669"/>
    <property type="project" value="InterPro"/>
</dbReference>